<dbReference type="RefSeq" id="WP_086575853.1">
    <property type="nucleotide sequence ID" value="NZ_NGFP01000118.1"/>
</dbReference>
<sequence>MTVTRFQDLPLADRDRHWDADEADKRVRAWAGAEEEPNAKYREAHIWYDGDSPDEFGSYKLPFADVVDGELKAVPRAVMAAGAVVQGARGGVDVPKEDVDRIKAHLAKYYAKMDDTPPWDR</sequence>
<organism evidence="1 2">
    <name type="scientific">Streptosporangium minutum</name>
    <dbReference type="NCBI Taxonomy" id="569862"/>
    <lineage>
        <taxon>Bacteria</taxon>
        <taxon>Bacillati</taxon>
        <taxon>Actinomycetota</taxon>
        <taxon>Actinomycetes</taxon>
        <taxon>Streptosporangiales</taxon>
        <taxon>Streptosporangiaceae</taxon>
        <taxon>Streptosporangium</taxon>
    </lineage>
</organism>
<accession>A0A243RGX6</accession>
<evidence type="ECO:0000313" key="2">
    <source>
        <dbReference type="Proteomes" id="UP000194761"/>
    </source>
</evidence>
<dbReference type="Proteomes" id="UP000194761">
    <property type="component" value="Unassembled WGS sequence"/>
</dbReference>
<dbReference type="EMBL" id="NGFP01000118">
    <property type="protein sequence ID" value="OUC94008.1"/>
    <property type="molecule type" value="Genomic_DNA"/>
</dbReference>
<reference evidence="1 2" key="1">
    <citation type="submission" date="2017-05" db="EMBL/GenBank/DDBJ databases">
        <title>Biotechnological potential of actinobacteria isolated from South African environments.</title>
        <authorList>
            <person name="Le Roes-Hill M."/>
            <person name="Prins A."/>
            <person name="Durrell K.A."/>
        </authorList>
    </citation>
    <scope>NUCLEOTIDE SEQUENCE [LARGE SCALE GENOMIC DNA]</scope>
    <source>
        <strain evidence="1">M26</strain>
    </source>
</reference>
<comment type="caution">
    <text evidence="1">The sequence shown here is derived from an EMBL/GenBank/DDBJ whole genome shotgun (WGS) entry which is preliminary data.</text>
</comment>
<dbReference type="AlphaFoldDB" id="A0A243RGX6"/>
<evidence type="ECO:0000313" key="1">
    <source>
        <dbReference type="EMBL" id="OUC94008.1"/>
    </source>
</evidence>
<protein>
    <submittedName>
        <fullName evidence="1">Uncharacterized protein</fullName>
    </submittedName>
</protein>
<proteinExistence type="predicted"/>
<gene>
    <name evidence="1" type="ORF">CA984_24145</name>
</gene>
<name>A0A243RGX6_9ACTN</name>
<keyword evidence="2" id="KW-1185">Reference proteome</keyword>